<sequence length="285" mass="32666">MNCFLSTTKKAALKNAAFLLGITLLVLSAEAQNKNISNTFESTKKQATELLLQKKKTQAIQLVRAYEQKISNTASKIEAQELMVNISQKFLSRTTQEAYENSLNITVESLKDAVKSNEQCLSLDPNHLDCLIQKMRLYTREKNPKAARAVLSDIKAIAANTSYDVWLSLMADRRLPNFSSRQILKTLPENPQEDQFPLIILELERSFVAKNYSRARDLLGYLEKHFSDWPDLSFYQDKIDRESGEGSEVLSEQQTVQYSNKCKNLSKTIARKFRYDFDLCLRTNE</sequence>
<dbReference type="AlphaFoldDB" id="M4V8E5"/>
<accession>M4V8E5</accession>
<gene>
    <name evidence="2" type="ORF">A11Q_56</name>
</gene>
<dbReference type="RefSeq" id="WP_015468766.1">
    <property type="nucleotide sequence ID" value="NC_020813.1"/>
</dbReference>
<reference evidence="2 3" key="1">
    <citation type="journal article" date="2013" name="ISME J.">
        <title>By their genes ye shall know them: genomic signatures of predatory bacteria.</title>
        <authorList>
            <person name="Pasternak Z."/>
            <person name="Pietrokovski S."/>
            <person name="Rotem O."/>
            <person name="Gophna U."/>
            <person name="Lurie-Weinberger M.N."/>
            <person name="Jurkevitch E."/>
        </authorList>
    </citation>
    <scope>NUCLEOTIDE SEQUENCE [LARGE SCALE GENOMIC DNA]</scope>
    <source>
        <strain evidence="2 3">JSS</strain>
    </source>
</reference>
<keyword evidence="3" id="KW-1185">Reference proteome</keyword>
<organism evidence="2 3">
    <name type="scientific">Pseudobdellovibrio exovorus JSS</name>
    <dbReference type="NCBI Taxonomy" id="1184267"/>
    <lineage>
        <taxon>Bacteria</taxon>
        <taxon>Pseudomonadati</taxon>
        <taxon>Bdellovibrionota</taxon>
        <taxon>Bdellovibrionia</taxon>
        <taxon>Bdellovibrionales</taxon>
        <taxon>Pseudobdellovibrionaceae</taxon>
        <taxon>Pseudobdellovibrio</taxon>
    </lineage>
</organism>
<dbReference type="KEGG" id="bex:A11Q_56"/>
<dbReference type="STRING" id="1184267.A11Q_56"/>
<feature type="signal peptide" evidence="1">
    <location>
        <begin position="1"/>
        <end position="31"/>
    </location>
</feature>
<evidence type="ECO:0000313" key="3">
    <source>
        <dbReference type="Proteomes" id="UP000012040"/>
    </source>
</evidence>
<evidence type="ECO:0000313" key="2">
    <source>
        <dbReference type="EMBL" id="AGH94276.1"/>
    </source>
</evidence>
<dbReference type="PATRIC" id="fig|1184267.3.peg.58"/>
<proteinExistence type="predicted"/>
<keyword evidence="1" id="KW-0732">Signal</keyword>
<dbReference type="HOGENOM" id="CLU_975437_0_0_7"/>
<protein>
    <submittedName>
        <fullName evidence="2">Uncharacterized protein</fullName>
    </submittedName>
</protein>
<feature type="chain" id="PRO_5004060014" evidence="1">
    <location>
        <begin position="32"/>
        <end position="285"/>
    </location>
</feature>
<dbReference type="Proteomes" id="UP000012040">
    <property type="component" value="Chromosome"/>
</dbReference>
<dbReference type="eggNOG" id="COG0457">
    <property type="taxonomic scope" value="Bacteria"/>
</dbReference>
<evidence type="ECO:0000256" key="1">
    <source>
        <dbReference type="SAM" id="SignalP"/>
    </source>
</evidence>
<dbReference type="EMBL" id="CP003537">
    <property type="protein sequence ID" value="AGH94276.1"/>
    <property type="molecule type" value="Genomic_DNA"/>
</dbReference>
<name>M4V8E5_9BACT</name>